<sequence length="211" mass="25363">MPFLQTLEERESYRKTHAWKRIEQLSVDIISDLLIPEKFKFRIFHTVWSICMEINLVTRHYFKFLFCCPPLTNNDLRTNWNGLRMEQSICPSTQQYLLKFQLWVVVLAFAKFPRTSSLTEIPRKYGNTLNRNQFSRIAVLLFYRCIDEIDSFHHRGLFLSLLSECPQHFSIDNKNLKILFAYHLVRLMTYKFPFLLCGKTLQEKEKLFHKV</sequence>
<name>A0AAV4VCP8_CAEEX</name>
<reference evidence="1 2" key="1">
    <citation type="submission" date="2021-06" db="EMBL/GenBank/DDBJ databases">
        <title>Caerostris extrusa draft genome.</title>
        <authorList>
            <person name="Kono N."/>
            <person name="Arakawa K."/>
        </authorList>
    </citation>
    <scope>NUCLEOTIDE SEQUENCE [LARGE SCALE GENOMIC DNA]</scope>
</reference>
<gene>
    <name evidence="1" type="ORF">CEXT_489471</name>
</gene>
<accession>A0AAV4VCP8</accession>
<proteinExistence type="predicted"/>
<evidence type="ECO:0000313" key="1">
    <source>
        <dbReference type="EMBL" id="GIY68077.1"/>
    </source>
</evidence>
<evidence type="ECO:0000313" key="2">
    <source>
        <dbReference type="Proteomes" id="UP001054945"/>
    </source>
</evidence>
<dbReference type="Proteomes" id="UP001054945">
    <property type="component" value="Unassembled WGS sequence"/>
</dbReference>
<dbReference type="AlphaFoldDB" id="A0AAV4VCP8"/>
<organism evidence="1 2">
    <name type="scientific">Caerostris extrusa</name>
    <name type="common">Bark spider</name>
    <name type="synonym">Caerostris bankana</name>
    <dbReference type="NCBI Taxonomy" id="172846"/>
    <lineage>
        <taxon>Eukaryota</taxon>
        <taxon>Metazoa</taxon>
        <taxon>Ecdysozoa</taxon>
        <taxon>Arthropoda</taxon>
        <taxon>Chelicerata</taxon>
        <taxon>Arachnida</taxon>
        <taxon>Araneae</taxon>
        <taxon>Araneomorphae</taxon>
        <taxon>Entelegynae</taxon>
        <taxon>Araneoidea</taxon>
        <taxon>Araneidae</taxon>
        <taxon>Caerostris</taxon>
    </lineage>
</organism>
<dbReference type="EMBL" id="BPLR01014323">
    <property type="protein sequence ID" value="GIY68077.1"/>
    <property type="molecule type" value="Genomic_DNA"/>
</dbReference>
<keyword evidence="2" id="KW-1185">Reference proteome</keyword>
<protein>
    <submittedName>
        <fullName evidence="1">Uncharacterized protein</fullName>
    </submittedName>
</protein>
<comment type="caution">
    <text evidence="1">The sequence shown here is derived from an EMBL/GenBank/DDBJ whole genome shotgun (WGS) entry which is preliminary data.</text>
</comment>